<evidence type="ECO:0000256" key="1">
    <source>
        <dbReference type="SAM" id="Phobius"/>
    </source>
</evidence>
<dbReference type="EMBL" id="JAVRHT010000012">
    <property type="protein sequence ID" value="MDT0631430.1"/>
    <property type="molecule type" value="Genomic_DNA"/>
</dbReference>
<gene>
    <name evidence="2" type="ORF">RM540_06665</name>
</gene>
<comment type="caution">
    <text evidence="2">The sequence shown here is derived from an EMBL/GenBank/DDBJ whole genome shotgun (WGS) entry which is preliminary data.</text>
</comment>
<accession>A0ABU3BQ93</accession>
<keyword evidence="1" id="KW-0812">Transmembrane</keyword>
<keyword evidence="1" id="KW-1133">Transmembrane helix</keyword>
<evidence type="ECO:0000313" key="3">
    <source>
        <dbReference type="Proteomes" id="UP001267426"/>
    </source>
</evidence>
<keyword evidence="3" id="KW-1185">Reference proteome</keyword>
<dbReference type="Proteomes" id="UP001267426">
    <property type="component" value="Unassembled WGS sequence"/>
</dbReference>
<proteinExistence type="predicted"/>
<dbReference type="RefSeq" id="WP_311662773.1">
    <property type="nucleotide sequence ID" value="NZ_JAVRHT010000012.1"/>
</dbReference>
<sequence>MIDLLVVCRFALHGALAFVLFVGVNWLGPRSKAFGYVSLHAVPRASDPPSTVFNVVFRAAAPVALVLLTATALYAVGWDPMVEGIWAVPVYYFGGSLVFNLALGRWLILNWVRELGQAALSIGTVALLYKRVIEDRDTLMPDAEAIVAELWIIVALFIYAVLNGVKFEWKGSIERSDRYIESAYERYRATWGEVVSAELPVKGAGPDPFVESVVYAVMIYEGFNRPPRVQRAERWIQRVWPGRPRTLGPMQVRSAIPMTDEQSVRVGVRRVAAVIAEAQDSPSSYQPSMYDVAHQVYQDYNPGERYAEDVAAVHDVLIRQHYPALAEALEGSYGSYAR</sequence>
<reference evidence="2 3" key="1">
    <citation type="submission" date="2023-09" db="EMBL/GenBank/DDBJ databases">
        <authorList>
            <person name="Rey-Velasco X."/>
        </authorList>
    </citation>
    <scope>NUCLEOTIDE SEQUENCE [LARGE SCALE GENOMIC DNA]</scope>
    <source>
        <strain evidence="2 3">F394</strain>
    </source>
</reference>
<feature type="transmembrane region" description="Helical" evidence="1">
    <location>
        <begin position="145"/>
        <end position="162"/>
    </location>
</feature>
<name>A0ABU3BQ93_9BACT</name>
<feature type="transmembrane region" description="Helical" evidence="1">
    <location>
        <begin position="90"/>
        <end position="109"/>
    </location>
</feature>
<keyword evidence="1" id="KW-0472">Membrane</keyword>
<protein>
    <submittedName>
        <fullName evidence="2">Uncharacterized protein</fullName>
    </submittedName>
</protein>
<evidence type="ECO:0000313" key="2">
    <source>
        <dbReference type="EMBL" id="MDT0631430.1"/>
    </source>
</evidence>
<feature type="transmembrane region" description="Helical" evidence="1">
    <location>
        <begin position="55"/>
        <end position="78"/>
    </location>
</feature>
<organism evidence="2 3">
    <name type="scientific">Rubrivirga litoralis</name>
    <dbReference type="NCBI Taxonomy" id="3075598"/>
    <lineage>
        <taxon>Bacteria</taxon>
        <taxon>Pseudomonadati</taxon>
        <taxon>Rhodothermota</taxon>
        <taxon>Rhodothermia</taxon>
        <taxon>Rhodothermales</taxon>
        <taxon>Rubricoccaceae</taxon>
        <taxon>Rubrivirga</taxon>
    </lineage>
</organism>